<reference evidence="9" key="1">
    <citation type="submission" date="2020-12" db="EMBL/GenBank/DDBJ databases">
        <title>Sanguibacter suaedae sp. nov., isolated from Suaeda aralocaspica.</title>
        <authorList>
            <person name="Ma Q."/>
        </authorList>
    </citation>
    <scope>NUCLEOTIDE SEQUENCE</scope>
    <source>
        <strain evidence="9">YZGR15</strain>
    </source>
</reference>
<feature type="binding site" evidence="6">
    <location>
        <position position="239"/>
    </location>
    <ligand>
        <name>a divalent metal cation</name>
        <dbReference type="ChEBI" id="CHEBI:60240"/>
        <label>2</label>
        <note>catalytic</note>
    </ligand>
</feature>
<feature type="binding site" evidence="6">
    <location>
        <position position="174"/>
    </location>
    <ligand>
        <name>a divalent metal cation</name>
        <dbReference type="ChEBI" id="CHEBI:60240"/>
        <label>2</label>
        <note>catalytic</note>
    </ligand>
</feature>
<feature type="binding site" evidence="6">
    <location>
        <position position="239"/>
    </location>
    <ligand>
        <name>a divalent metal cation</name>
        <dbReference type="ChEBI" id="CHEBI:60240"/>
        <label>1</label>
    </ligand>
</feature>
<dbReference type="InterPro" id="IPR002467">
    <property type="entry name" value="Pept_M24A_MAP1"/>
</dbReference>
<keyword evidence="5 6" id="KW-0378">Hydrolase</keyword>
<keyword evidence="4 6" id="KW-0479">Metal-binding</keyword>
<evidence type="ECO:0000256" key="3">
    <source>
        <dbReference type="ARBA" id="ARBA00022670"/>
    </source>
</evidence>
<feature type="binding site" evidence="6">
    <location>
        <position position="100"/>
    </location>
    <ligand>
        <name>a divalent metal cation</name>
        <dbReference type="ChEBI" id="CHEBI:60240"/>
        <label>1</label>
    </ligand>
</feature>
<dbReference type="SUPFAM" id="SSF55920">
    <property type="entry name" value="Creatinase/aminopeptidase"/>
    <property type="match status" value="1"/>
</dbReference>
<dbReference type="Gene3D" id="3.90.230.10">
    <property type="entry name" value="Creatinase/methionine aminopeptidase superfamily"/>
    <property type="match status" value="1"/>
</dbReference>
<feature type="binding site" evidence="6">
    <location>
        <position position="111"/>
    </location>
    <ligand>
        <name>a divalent metal cation</name>
        <dbReference type="ChEBI" id="CHEBI:60240"/>
        <label>1</label>
    </ligand>
</feature>
<evidence type="ECO:0000256" key="7">
    <source>
        <dbReference type="RuleBase" id="RU003653"/>
    </source>
</evidence>
<evidence type="ECO:0000256" key="6">
    <source>
        <dbReference type="HAMAP-Rule" id="MF_01974"/>
    </source>
</evidence>
<evidence type="ECO:0000256" key="2">
    <source>
        <dbReference type="ARBA" id="ARBA00022438"/>
    </source>
</evidence>
<comment type="similarity">
    <text evidence="6">Belongs to the peptidase M24A family. Methionine aminopeptidase type 1 subfamily.</text>
</comment>
<dbReference type="RefSeq" id="WP_198733641.1">
    <property type="nucleotide sequence ID" value="NZ_JAEINH010000006.1"/>
</dbReference>
<dbReference type="Pfam" id="PF00557">
    <property type="entry name" value="Peptidase_M24"/>
    <property type="match status" value="1"/>
</dbReference>
<protein>
    <recommendedName>
        <fullName evidence="6 7">Methionine aminopeptidase</fullName>
        <shortName evidence="6">MAP</shortName>
        <shortName evidence="6">MetAP</shortName>
        <ecNumber evidence="6 7">3.4.11.18</ecNumber>
    </recommendedName>
    <alternativeName>
        <fullName evidence="6">Peptidase M</fullName>
    </alternativeName>
</protein>
<keyword evidence="3 6" id="KW-0645">Protease</keyword>
<feature type="binding site" evidence="6">
    <location>
        <position position="83"/>
    </location>
    <ligand>
        <name>substrate</name>
    </ligand>
</feature>
<dbReference type="NCBIfam" id="TIGR00500">
    <property type="entry name" value="met_pdase_I"/>
    <property type="match status" value="1"/>
</dbReference>
<evidence type="ECO:0000256" key="1">
    <source>
        <dbReference type="ARBA" id="ARBA00002521"/>
    </source>
</evidence>
<comment type="cofactor">
    <cofactor evidence="6">
        <name>Co(2+)</name>
        <dbReference type="ChEBI" id="CHEBI:48828"/>
    </cofactor>
    <cofactor evidence="6">
        <name>Zn(2+)</name>
        <dbReference type="ChEBI" id="CHEBI:29105"/>
    </cofactor>
    <cofactor evidence="6">
        <name>Mn(2+)</name>
        <dbReference type="ChEBI" id="CHEBI:29035"/>
    </cofactor>
    <cofactor evidence="6">
        <name>Fe(2+)</name>
        <dbReference type="ChEBI" id="CHEBI:29033"/>
    </cofactor>
    <text evidence="6">Binds 2 divalent metal cations per subunit. Has a high-affinity and a low affinity metal-binding site. The true nature of the physiological cofactor is under debate. The enzyme is active with cobalt, zinc, manganese or divalent iron ions. Most likely, methionine aminopeptidases function as mononuclear Fe(2+)-metalloproteases under physiological conditions, and the catalytically relevant metal-binding site has been assigned to the histidine-containing high-affinity site.</text>
</comment>
<dbReference type="PANTHER" id="PTHR43330:SF27">
    <property type="entry name" value="METHIONINE AMINOPEPTIDASE"/>
    <property type="match status" value="1"/>
</dbReference>
<feature type="binding site" evidence="6">
    <location>
        <position position="111"/>
    </location>
    <ligand>
        <name>a divalent metal cation</name>
        <dbReference type="ChEBI" id="CHEBI:60240"/>
        <label>2</label>
        <note>catalytic</note>
    </ligand>
</feature>
<dbReference type="AlphaFoldDB" id="A0A934IDS1"/>
<proteinExistence type="inferred from homology"/>
<keyword evidence="2 6" id="KW-0031">Aminopeptidase</keyword>
<evidence type="ECO:0000313" key="10">
    <source>
        <dbReference type="Proteomes" id="UP000602087"/>
    </source>
</evidence>
<comment type="catalytic activity">
    <reaction evidence="6 7">
        <text>Release of N-terminal amino acids, preferentially methionine, from peptides and arylamides.</text>
        <dbReference type="EC" id="3.4.11.18"/>
    </reaction>
</comment>
<keyword evidence="10" id="KW-1185">Reference proteome</keyword>
<dbReference type="CDD" id="cd01086">
    <property type="entry name" value="MetAP1"/>
    <property type="match status" value="1"/>
</dbReference>
<feature type="binding site" evidence="6">
    <location>
        <position position="207"/>
    </location>
    <ligand>
        <name>a divalent metal cation</name>
        <dbReference type="ChEBI" id="CHEBI:60240"/>
        <label>2</label>
        <note>catalytic</note>
    </ligand>
</feature>
<dbReference type="PANTHER" id="PTHR43330">
    <property type="entry name" value="METHIONINE AMINOPEPTIDASE"/>
    <property type="match status" value="1"/>
</dbReference>
<dbReference type="InterPro" id="IPR000994">
    <property type="entry name" value="Pept_M24"/>
</dbReference>
<dbReference type="HAMAP" id="MF_01974">
    <property type="entry name" value="MetAP_1"/>
    <property type="match status" value="1"/>
</dbReference>
<dbReference type="InterPro" id="IPR036005">
    <property type="entry name" value="Creatinase/aminopeptidase-like"/>
</dbReference>
<dbReference type="Proteomes" id="UP000602087">
    <property type="component" value="Unassembled WGS sequence"/>
</dbReference>
<dbReference type="InterPro" id="IPR001714">
    <property type="entry name" value="Pept_M24_MAP"/>
</dbReference>
<comment type="caution">
    <text evidence="9">The sequence shown here is derived from an EMBL/GenBank/DDBJ whole genome shotgun (WGS) entry which is preliminary data.</text>
</comment>
<comment type="subunit">
    <text evidence="6">Monomer.</text>
</comment>
<dbReference type="EMBL" id="JAEINH010000006">
    <property type="protein sequence ID" value="MBI9115074.1"/>
    <property type="molecule type" value="Genomic_DNA"/>
</dbReference>
<dbReference type="GO" id="GO:0070006">
    <property type="term" value="F:metalloaminopeptidase activity"/>
    <property type="evidence" value="ECO:0007669"/>
    <property type="project" value="UniProtKB-UniRule"/>
</dbReference>
<feature type="domain" description="Peptidase M24" evidence="8">
    <location>
        <begin position="11"/>
        <end position="246"/>
    </location>
</feature>
<dbReference type="EC" id="3.4.11.18" evidence="6 7"/>
<dbReference type="GO" id="GO:0004239">
    <property type="term" value="F:initiator methionyl aminopeptidase activity"/>
    <property type="evidence" value="ECO:0007669"/>
    <property type="project" value="UniProtKB-UniRule"/>
</dbReference>
<comment type="function">
    <text evidence="1 6">Removes the N-terminal methionine from nascent proteins. The N-terminal methionine is often cleaved when the second residue in the primary sequence is small and uncharged (Met-Ala-, Cys, Gly, Pro, Ser, Thr, or Val). Requires deformylation of the N(alpha)-formylated initiator methionine before it can be hydrolyzed.</text>
</comment>
<evidence type="ECO:0000313" key="9">
    <source>
        <dbReference type="EMBL" id="MBI9115074.1"/>
    </source>
</evidence>
<name>A0A934IDS1_9MICO</name>
<dbReference type="GO" id="GO:0046872">
    <property type="term" value="F:metal ion binding"/>
    <property type="evidence" value="ECO:0007669"/>
    <property type="project" value="UniProtKB-UniRule"/>
</dbReference>
<feature type="binding site" evidence="6">
    <location>
        <position position="181"/>
    </location>
    <ligand>
        <name>substrate</name>
    </ligand>
</feature>
<dbReference type="GO" id="GO:0006508">
    <property type="term" value="P:proteolysis"/>
    <property type="evidence" value="ECO:0007669"/>
    <property type="project" value="UniProtKB-KW"/>
</dbReference>
<evidence type="ECO:0000259" key="8">
    <source>
        <dbReference type="Pfam" id="PF00557"/>
    </source>
</evidence>
<gene>
    <name evidence="6 9" type="primary">map</name>
    <name evidence="9" type="ORF">JAV76_08630</name>
</gene>
<dbReference type="PRINTS" id="PR00599">
    <property type="entry name" value="MAPEPTIDASE"/>
</dbReference>
<accession>A0A934IDS1</accession>
<evidence type="ECO:0000256" key="5">
    <source>
        <dbReference type="ARBA" id="ARBA00022801"/>
    </source>
</evidence>
<organism evidence="9 10">
    <name type="scientific">Sanguibacter suaedae</name>
    <dbReference type="NCBI Taxonomy" id="2795737"/>
    <lineage>
        <taxon>Bacteria</taxon>
        <taxon>Bacillati</taxon>
        <taxon>Actinomycetota</taxon>
        <taxon>Actinomycetes</taxon>
        <taxon>Micrococcales</taxon>
        <taxon>Sanguibacteraceae</taxon>
        <taxon>Sanguibacter</taxon>
    </lineage>
</organism>
<evidence type="ECO:0000256" key="4">
    <source>
        <dbReference type="ARBA" id="ARBA00022723"/>
    </source>
</evidence>
<sequence>MIEKKSPAQIEKMREAGRVVARAHEAMEAAAGVGVTLREIDAVGAAVLAEHGATSPFLDYHPDWAPVPFPGVICASVNDAIVHGIPTDYALQDGDLLSVDFGAVLDGWCGDAARSYVVGTPRPGDQELVDVTRAALDAGIAAARPGNTIGDIGYAVAKVARDARVGILDDHGGHGIGSEMHMDPFIPNVGRRGKGMKLVPGLTIAIEPMFIADGRGSYTHDADGWTLRSTKGARAAHWEHTIVITADGPQILTAL</sequence>
<dbReference type="GO" id="GO:0005829">
    <property type="term" value="C:cytosol"/>
    <property type="evidence" value="ECO:0007669"/>
    <property type="project" value="TreeGrafter"/>
</dbReference>